<dbReference type="EMBL" id="OX365908">
    <property type="protein sequence ID" value="CAI4048448.1"/>
    <property type="molecule type" value="Genomic_DNA"/>
</dbReference>
<reference evidence="1" key="1">
    <citation type="submission" date="2022-10" db="EMBL/GenBank/DDBJ databases">
        <authorList>
            <person name="Byrne P K."/>
        </authorList>
    </citation>
    <scope>NUCLEOTIDE SEQUENCE</scope>
    <source>
        <strain evidence="1">IFO1802</strain>
    </source>
</reference>
<name>A0AA35J4H7_SACK1</name>
<evidence type="ECO:0000313" key="1">
    <source>
        <dbReference type="EMBL" id="CAI4048448.1"/>
    </source>
</evidence>
<evidence type="ECO:0000313" key="2">
    <source>
        <dbReference type="Proteomes" id="UP001162087"/>
    </source>
</evidence>
<gene>
    <name evidence="1" type="primary">SKDI13G2770</name>
    <name evidence="1" type="ORF">SKDI_13G2770</name>
</gene>
<keyword evidence="2" id="KW-1185">Reference proteome</keyword>
<dbReference type="OrthoDB" id="4070395at2759"/>
<dbReference type="Proteomes" id="UP001162087">
    <property type="component" value="Chromosome 13"/>
</dbReference>
<sequence>MAARNRRRNNKKKSLLSKSGVQENDATYLFLAEELHENITDLNMGSEEAPIEARENSIPAKEFKHLQKQALQKLEPIDEHEDGDDEFSLKLKSVTKCSGPITEADVQKLLLSYAFTSGLIQEDENENENESRGQLITTSSSSGSSLSTYFHAFLERCKKFFYNLSLRIIEKYRAVQDSLYEVFWIIIIYLNYWFPDVGHYMRYVNWKFSPNNATATLLT</sequence>
<proteinExistence type="predicted"/>
<protein>
    <submittedName>
        <fullName evidence="1">Uncharacterized protein</fullName>
    </submittedName>
</protein>
<accession>A0AA35J4H7</accession>
<organism evidence="1 2">
    <name type="scientific">Saccharomyces kudriavzevii (strain ATCC MYA-4449 / AS 2.2408 / CBS 8840 / NBRC 1802 / NCYC 2889)</name>
    <name type="common">Yeast</name>
    <dbReference type="NCBI Taxonomy" id="226230"/>
    <lineage>
        <taxon>Eukaryota</taxon>
        <taxon>Fungi</taxon>
        <taxon>Dikarya</taxon>
        <taxon>Ascomycota</taxon>
        <taxon>Saccharomycotina</taxon>
        <taxon>Saccharomycetes</taxon>
        <taxon>Saccharomycetales</taxon>
        <taxon>Saccharomycetaceae</taxon>
        <taxon>Saccharomyces</taxon>
    </lineage>
</organism>